<dbReference type="AlphaFoldDB" id="A0A6H5ING6"/>
<proteinExistence type="predicted"/>
<dbReference type="EMBL" id="CADCXV010000928">
    <property type="protein sequence ID" value="CAB0038949.1"/>
    <property type="molecule type" value="Genomic_DNA"/>
</dbReference>
<keyword evidence="1" id="KW-0472">Membrane</keyword>
<keyword evidence="1" id="KW-1133">Transmembrane helix</keyword>
<sequence length="325" mass="37536">MFFSFVMCTTFDYNISASVRHYATIANICMSVIELSYSSLFFLFIIIIIIIIIHRLYIRILLLTGSSSRAALIYVLDVSAVRIIYTSAARSGISQLFRRKYWDNQYIGRNLVVRETRAVMRDPNVSNIFTASIHRREDKRKLRKESEHENFLWRRVYIQNCRSGYIDSDTALMICECLYACIAVHNCVRQSMVVGECIVKQLSQSRGRLADALTWSVQSLPNSQIPRSRVARDNSCARETTTTTRTTLTPRLMIEEREDNDSNDDDCVRNSYNIRTDIHPRAQLQKKSHPSPEPTPTSFIEALRIVRSCTLSKLRTTVYVFRDTA</sequence>
<organism evidence="2 3">
    <name type="scientific">Trichogramma brassicae</name>
    <dbReference type="NCBI Taxonomy" id="86971"/>
    <lineage>
        <taxon>Eukaryota</taxon>
        <taxon>Metazoa</taxon>
        <taxon>Ecdysozoa</taxon>
        <taxon>Arthropoda</taxon>
        <taxon>Hexapoda</taxon>
        <taxon>Insecta</taxon>
        <taxon>Pterygota</taxon>
        <taxon>Neoptera</taxon>
        <taxon>Endopterygota</taxon>
        <taxon>Hymenoptera</taxon>
        <taxon>Apocrita</taxon>
        <taxon>Proctotrupomorpha</taxon>
        <taxon>Chalcidoidea</taxon>
        <taxon>Trichogrammatidae</taxon>
        <taxon>Trichogramma</taxon>
    </lineage>
</organism>
<keyword evidence="3" id="KW-1185">Reference proteome</keyword>
<protein>
    <submittedName>
        <fullName evidence="2">Uncharacterized protein</fullName>
    </submittedName>
</protein>
<evidence type="ECO:0000313" key="3">
    <source>
        <dbReference type="Proteomes" id="UP000479190"/>
    </source>
</evidence>
<name>A0A6H5ING6_9HYME</name>
<feature type="transmembrane region" description="Helical" evidence="1">
    <location>
        <begin position="40"/>
        <end position="58"/>
    </location>
</feature>
<accession>A0A6H5ING6</accession>
<evidence type="ECO:0000256" key="1">
    <source>
        <dbReference type="SAM" id="Phobius"/>
    </source>
</evidence>
<gene>
    <name evidence="2" type="ORF">TBRA_LOCUS10716</name>
</gene>
<evidence type="ECO:0000313" key="2">
    <source>
        <dbReference type="EMBL" id="CAB0038949.1"/>
    </source>
</evidence>
<keyword evidence="1" id="KW-0812">Transmembrane</keyword>
<reference evidence="2 3" key="1">
    <citation type="submission" date="2020-02" db="EMBL/GenBank/DDBJ databases">
        <authorList>
            <person name="Ferguson B K."/>
        </authorList>
    </citation>
    <scope>NUCLEOTIDE SEQUENCE [LARGE SCALE GENOMIC DNA]</scope>
</reference>
<dbReference type="Proteomes" id="UP000479190">
    <property type="component" value="Unassembled WGS sequence"/>
</dbReference>